<dbReference type="InterPro" id="IPR057326">
    <property type="entry name" value="KR_dom"/>
</dbReference>
<dbReference type="CDD" id="cd05233">
    <property type="entry name" value="SDR_c"/>
    <property type="match status" value="1"/>
</dbReference>
<organism evidence="4 5">
    <name type="scientific">Sphaerisporangium dianthi</name>
    <dbReference type="NCBI Taxonomy" id="1436120"/>
    <lineage>
        <taxon>Bacteria</taxon>
        <taxon>Bacillati</taxon>
        <taxon>Actinomycetota</taxon>
        <taxon>Actinomycetes</taxon>
        <taxon>Streptosporangiales</taxon>
        <taxon>Streptosporangiaceae</taxon>
        <taxon>Sphaerisporangium</taxon>
    </lineage>
</organism>
<dbReference type="Pfam" id="PF13561">
    <property type="entry name" value="adh_short_C2"/>
    <property type="match status" value="1"/>
</dbReference>
<dbReference type="EC" id="1.1.1.-" evidence="4"/>
<evidence type="ECO:0000313" key="4">
    <source>
        <dbReference type="EMBL" id="MFC4533224.1"/>
    </source>
</evidence>
<evidence type="ECO:0000259" key="3">
    <source>
        <dbReference type="SMART" id="SM00822"/>
    </source>
</evidence>
<dbReference type="PANTHER" id="PTHR43639:SF1">
    <property type="entry name" value="SHORT-CHAIN DEHYDROGENASE_REDUCTASE FAMILY PROTEIN"/>
    <property type="match status" value="1"/>
</dbReference>
<accession>A0ABV9CL24</accession>
<proteinExistence type="inferred from homology"/>
<dbReference type="InterPro" id="IPR002347">
    <property type="entry name" value="SDR_fam"/>
</dbReference>
<dbReference type="InterPro" id="IPR036291">
    <property type="entry name" value="NAD(P)-bd_dom_sf"/>
</dbReference>
<dbReference type="PRINTS" id="PR00081">
    <property type="entry name" value="GDHRDH"/>
</dbReference>
<dbReference type="PANTHER" id="PTHR43639">
    <property type="entry name" value="OXIDOREDUCTASE, SHORT-CHAIN DEHYDROGENASE/REDUCTASE FAMILY (AFU_ORTHOLOGUE AFUA_5G02870)"/>
    <property type="match status" value="1"/>
</dbReference>
<dbReference type="SMART" id="SM00822">
    <property type="entry name" value="PKS_KR"/>
    <property type="match status" value="1"/>
</dbReference>
<dbReference type="RefSeq" id="WP_380842440.1">
    <property type="nucleotide sequence ID" value="NZ_JBHSFP010000014.1"/>
</dbReference>
<dbReference type="Gene3D" id="3.40.50.720">
    <property type="entry name" value="NAD(P)-binding Rossmann-like Domain"/>
    <property type="match status" value="1"/>
</dbReference>
<comment type="similarity">
    <text evidence="1">Belongs to the short-chain dehydrogenases/reductases (SDR) family.</text>
</comment>
<name>A0ABV9CL24_9ACTN</name>
<dbReference type="SUPFAM" id="SSF51735">
    <property type="entry name" value="NAD(P)-binding Rossmann-fold domains"/>
    <property type="match status" value="1"/>
</dbReference>
<keyword evidence="2 4" id="KW-0560">Oxidoreductase</keyword>
<dbReference type="Proteomes" id="UP001596004">
    <property type="component" value="Unassembled WGS sequence"/>
</dbReference>
<dbReference type="PROSITE" id="PS00061">
    <property type="entry name" value="ADH_SHORT"/>
    <property type="match status" value="1"/>
</dbReference>
<dbReference type="InterPro" id="IPR020904">
    <property type="entry name" value="Sc_DH/Rdtase_CS"/>
</dbReference>
<protein>
    <submittedName>
        <fullName evidence="4">SDR family NAD(P)-dependent oxidoreductase</fullName>
        <ecNumber evidence="4">1.1.1.-</ecNumber>
    </submittedName>
</protein>
<sequence length="241" mass="24436">MDAALAGKRLLVTGGTRGVGRATVLAAAGAGARVVTCYHHDEAAAAALAARLGPGHRVVKADLTRPEDAARLAAECRTELGGLDALVNNAGVDGHGRLEELDDGEWSRVLGLDLTAVFVLTQACLHLLGPGSAIVNVAASAALRGVPGRSHYTAAKAGVLGLTRSLCKELGPRRVRVNAVAPGVLESDGDPLPPPVAERVARMTALGRLGRPEEVAAAVLYLAGDLAGYLTGATLTVDGGI</sequence>
<feature type="domain" description="Ketoreductase" evidence="3">
    <location>
        <begin position="8"/>
        <end position="187"/>
    </location>
</feature>
<dbReference type="EMBL" id="JBHSFP010000014">
    <property type="protein sequence ID" value="MFC4533224.1"/>
    <property type="molecule type" value="Genomic_DNA"/>
</dbReference>
<evidence type="ECO:0000256" key="1">
    <source>
        <dbReference type="ARBA" id="ARBA00006484"/>
    </source>
</evidence>
<dbReference type="GO" id="GO:0016491">
    <property type="term" value="F:oxidoreductase activity"/>
    <property type="evidence" value="ECO:0007669"/>
    <property type="project" value="UniProtKB-KW"/>
</dbReference>
<comment type="caution">
    <text evidence="4">The sequence shown here is derived from an EMBL/GenBank/DDBJ whole genome shotgun (WGS) entry which is preliminary data.</text>
</comment>
<dbReference type="PRINTS" id="PR00080">
    <property type="entry name" value="SDRFAMILY"/>
</dbReference>
<keyword evidence="5" id="KW-1185">Reference proteome</keyword>
<evidence type="ECO:0000256" key="2">
    <source>
        <dbReference type="ARBA" id="ARBA00023002"/>
    </source>
</evidence>
<gene>
    <name evidence="4" type="ORF">ACFO60_20825</name>
</gene>
<evidence type="ECO:0000313" key="5">
    <source>
        <dbReference type="Proteomes" id="UP001596004"/>
    </source>
</evidence>
<reference evidence="5" key="1">
    <citation type="journal article" date="2019" name="Int. J. Syst. Evol. Microbiol.">
        <title>The Global Catalogue of Microorganisms (GCM) 10K type strain sequencing project: providing services to taxonomists for standard genome sequencing and annotation.</title>
        <authorList>
            <consortium name="The Broad Institute Genomics Platform"/>
            <consortium name="The Broad Institute Genome Sequencing Center for Infectious Disease"/>
            <person name="Wu L."/>
            <person name="Ma J."/>
        </authorList>
    </citation>
    <scope>NUCLEOTIDE SEQUENCE [LARGE SCALE GENOMIC DNA]</scope>
    <source>
        <strain evidence="5">CGMCC 4.7132</strain>
    </source>
</reference>